<comment type="caution">
    <text evidence="2">The sequence shown here is derived from an EMBL/GenBank/DDBJ whole genome shotgun (WGS) entry which is preliminary data.</text>
</comment>
<dbReference type="SUPFAM" id="SSF55811">
    <property type="entry name" value="Nudix"/>
    <property type="match status" value="1"/>
</dbReference>
<evidence type="ECO:0000313" key="3">
    <source>
        <dbReference type="Proteomes" id="UP000198711"/>
    </source>
</evidence>
<keyword evidence="3" id="KW-1185">Reference proteome</keyword>
<dbReference type="InterPro" id="IPR054105">
    <property type="entry name" value="WHD_NrtR"/>
</dbReference>
<reference evidence="2 3" key="1">
    <citation type="submission" date="2016-10" db="EMBL/GenBank/DDBJ databases">
        <authorList>
            <person name="Varghese N."/>
            <person name="Submissions S."/>
        </authorList>
    </citation>
    <scope>NUCLEOTIDE SEQUENCE [LARGE SCALE GENOMIC DNA]</scope>
    <source>
        <strain evidence="2 3">DSM 25353</strain>
    </source>
</reference>
<dbReference type="EMBL" id="FNNO01000009">
    <property type="protein sequence ID" value="SDX12145.1"/>
    <property type="molecule type" value="Genomic_DNA"/>
</dbReference>
<accession>A0A8X8II03</accession>
<dbReference type="AlphaFoldDB" id="A0A8X8II03"/>
<dbReference type="Gene3D" id="3.90.79.10">
    <property type="entry name" value="Nucleoside Triphosphate Pyrophosphohydrolase"/>
    <property type="match status" value="1"/>
</dbReference>
<dbReference type="InterPro" id="IPR015797">
    <property type="entry name" value="NUDIX_hydrolase-like_dom_sf"/>
</dbReference>
<dbReference type="PROSITE" id="PS51462">
    <property type="entry name" value="NUDIX"/>
    <property type="match status" value="1"/>
</dbReference>
<proteinExistence type="predicted"/>
<dbReference type="InterPro" id="IPR036388">
    <property type="entry name" value="WH-like_DNA-bd_sf"/>
</dbReference>
<evidence type="ECO:0000313" key="2">
    <source>
        <dbReference type="EMBL" id="SDX12145.1"/>
    </source>
</evidence>
<sequence>MDLNRKQMSIIQYKSYDRLLVAVDCIIFGFDGTELKALMIKRGFDPEMGKWSLMGGFVNQMESVDDAASRVLNQLTGLSSIYMEQLHCFGDVKRDPGGRVVSVAYFALIKIDDYNEALMQEHNAKWFPLKKIPAMVFDHKQMMRLAQERLQQKVAQHPIGFALLPDKFTLQQLQGLYEAIYERQMDKRNFTRKILAFNILNKLNEKEKESSKKGAFYYVFDKKKYERMDKEGLKFL</sequence>
<feature type="domain" description="Nudix hydrolase" evidence="1">
    <location>
        <begin position="18"/>
        <end position="149"/>
    </location>
</feature>
<dbReference type="CDD" id="cd18873">
    <property type="entry name" value="NUDIX_NadM_like"/>
    <property type="match status" value="1"/>
</dbReference>
<dbReference type="Gene3D" id="1.10.10.10">
    <property type="entry name" value="Winged helix-like DNA-binding domain superfamily/Winged helix DNA-binding domain"/>
    <property type="match status" value="1"/>
</dbReference>
<dbReference type="InterPro" id="IPR036390">
    <property type="entry name" value="WH_DNA-bd_sf"/>
</dbReference>
<dbReference type="InterPro" id="IPR000086">
    <property type="entry name" value="NUDIX_hydrolase_dom"/>
</dbReference>
<dbReference type="Pfam" id="PF21906">
    <property type="entry name" value="WHD_NrtR"/>
    <property type="match status" value="1"/>
</dbReference>
<dbReference type="Proteomes" id="UP000198711">
    <property type="component" value="Unassembled WGS sequence"/>
</dbReference>
<name>A0A8X8II03_9BACT</name>
<dbReference type="PANTHER" id="PTHR43736">
    <property type="entry name" value="ADP-RIBOSE PYROPHOSPHATASE"/>
    <property type="match status" value="1"/>
</dbReference>
<protein>
    <submittedName>
        <fullName evidence="2">ADP-ribose pyrophosphatase YjhB, NUDIX family</fullName>
    </submittedName>
</protein>
<gene>
    <name evidence="2" type="ORF">SAMN05444410_109100</name>
</gene>
<evidence type="ECO:0000259" key="1">
    <source>
        <dbReference type="PROSITE" id="PS51462"/>
    </source>
</evidence>
<dbReference type="SUPFAM" id="SSF46785">
    <property type="entry name" value="Winged helix' DNA-binding domain"/>
    <property type="match status" value="1"/>
</dbReference>
<dbReference type="Pfam" id="PF00293">
    <property type="entry name" value="NUDIX"/>
    <property type="match status" value="1"/>
</dbReference>
<dbReference type="PANTHER" id="PTHR43736:SF4">
    <property type="entry name" value="SLR1690 PROTEIN"/>
    <property type="match status" value="1"/>
</dbReference>
<organism evidence="2 3">
    <name type="scientific">Hydrobacter penzbergensis</name>
    <dbReference type="NCBI Taxonomy" id="1235997"/>
    <lineage>
        <taxon>Bacteria</taxon>
        <taxon>Pseudomonadati</taxon>
        <taxon>Bacteroidota</taxon>
        <taxon>Chitinophagia</taxon>
        <taxon>Chitinophagales</taxon>
        <taxon>Chitinophagaceae</taxon>
        <taxon>Hydrobacter</taxon>
    </lineage>
</organism>